<gene>
    <name evidence="1" type="primary">AUGUSTUS-3.0.2_34496</name>
    <name evidence="1" type="ORF">TcasGA2_TC034496</name>
</gene>
<dbReference type="Proteomes" id="UP000007266">
    <property type="component" value="Unassembled WGS sequence"/>
</dbReference>
<name>A0A139W9A1_TRICA</name>
<dbReference type="AlphaFoldDB" id="A0A139W9A1"/>
<evidence type="ECO:0000313" key="1">
    <source>
        <dbReference type="EMBL" id="KXZ75868.1"/>
    </source>
</evidence>
<reference evidence="1 2" key="1">
    <citation type="journal article" date="2008" name="Nature">
        <title>The genome of the model beetle and pest Tribolium castaneum.</title>
        <authorList>
            <consortium name="Tribolium Genome Sequencing Consortium"/>
            <person name="Richards S."/>
            <person name="Gibbs R.A."/>
            <person name="Weinstock G.M."/>
            <person name="Brown S.J."/>
            <person name="Denell R."/>
            <person name="Beeman R.W."/>
            <person name="Gibbs R."/>
            <person name="Beeman R.W."/>
            <person name="Brown S.J."/>
            <person name="Bucher G."/>
            <person name="Friedrich M."/>
            <person name="Grimmelikhuijzen C.J."/>
            <person name="Klingler M."/>
            <person name="Lorenzen M."/>
            <person name="Richards S."/>
            <person name="Roth S."/>
            <person name="Schroder R."/>
            <person name="Tautz D."/>
            <person name="Zdobnov E.M."/>
            <person name="Muzny D."/>
            <person name="Gibbs R.A."/>
            <person name="Weinstock G.M."/>
            <person name="Attaway T."/>
            <person name="Bell S."/>
            <person name="Buhay C.J."/>
            <person name="Chandrabose M.N."/>
            <person name="Chavez D."/>
            <person name="Clerk-Blankenburg K.P."/>
            <person name="Cree A."/>
            <person name="Dao M."/>
            <person name="Davis C."/>
            <person name="Chacko J."/>
            <person name="Dinh H."/>
            <person name="Dugan-Rocha S."/>
            <person name="Fowler G."/>
            <person name="Garner T.T."/>
            <person name="Garnes J."/>
            <person name="Gnirke A."/>
            <person name="Hawes A."/>
            <person name="Hernandez J."/>
            <person name="Hines S."/>
            <person name="Holder M."/>
            <person name="Hume J."/>
            <person name="Jhangiani S.N."/>
            <person name="Joshi V."/>
            <person name="Khan Z.M."/>
            <person name="Jackson L."/>
            <person name="Kovar C."/>
            <person name="Kowis A."/>
            <person name="Lee S."/>
            <person name="Lewis L.R."/>
            <person name="Margolis J."/>
            <person name="Morgan M."/>
            <person name="Nazareth L.V."/>
            <person name="Nguyen N."/>
            <person name="Okwuonu G."/>
            <person name="Parker D."/>
            <person name="Richards S."/>
            <person name="Ruiz S.J."/>
            <person name="Santibanez J."/>
            <person name="Savard J."/>
            <person name="Scherer S.E."/>
            <person name="Schneider B."/>
            <person name="Sodergren E."/>
            <person name="Tautz D."/>
            <person name="Vattahil S."/>
            <person name="Villasana D."/>
            <person name="White C.S."/>
            <person name="Wright R."/>
            <person name="Park Y."/>
            <person name="Beeman R.W."/>
            <person name="Lord J."/>
            <person name="Oppert B."/>
            <person name="Lorenzen M."/>
            <person name="Brown S."/>
            <person name="Wang L."/>
            <person name="Savard J."/>
            <person name="Tautz D."/>
            <person name="Richards S."/>
            <person name="Weinstock G."/>
            <person name="Gibbs R.A."/>
            <person name="Liu Y."/>
            <person name="Worley K."/>
            <person name="Weinstock G."/>
            <person name="Elsik C.G."/>
            <person name="Reese J.T."/>
            <person name="Elhaik E."/>
            <person name="Landan G."/>
            <person name="Graur D."/>
            <person name="Arensburger P."/>
            <person name="Atkinson P."/>
            <person name="Beeman R.W."/>
            <person name="Beidler J."/>
            <person name="Brown S.J."/>
            <person name="Demuth J.P."/>
            <person name="Drury D.W."/>
            <person name="Du Y.Z."/>
            <person name="Fujiwara H."/>
            <person name="Lorenzen M."/>
            <person name="Maselli V."/>
            <person name="Osanai M."/>
            <person name="Park Y."/>
            <person name="Robertson H.M."/>
            <person name="Tu Z."/>
            <person name="Wang J.J."/>
            <person name="Wang S."/>
            <person name="Richards S."/>
            <person name="Song H."/>
            <person name="Zhang L."/>
            <person name="Sodergren E."/>
            <person name="Werner D."/>
            <person name="Stanke M."/>
            <person name="Morgenstern B."/>
            <person name="Solovyev V."/>
            <person name="Kosarev P."/>
            <person name="Brown G."/>
            <person name="Chen H.C."/>
            <person name="Ermolaeva O."/>
            <person name="Hlavina W."/>
            <person name="Kapustin Y."/>
            <person name="Kiryutin B."/>
            <person name="Kitts P."/>
            <person name="Maglott D."/>
            <person name="Pruitt K."/>
            <person name="Sapojnikov V."/>
            <person name="Souvorov A."/>
            <person name="Mackey A.J."/>
            <person name="Waterhouse R.M."/>
            <person name="Wyder S."/>
            <person name="Zdobnov E.M."/>
            <person name="Zdobnov E.M."/>
            <person name="Wyder S."/>
            <person name="Kriventseva E.V."/>
            <person name="Kadowaki T."/>
            <person name="Bork P."/>
            <person name="Aranda M."/>
            <person name="Bao R."/>
            <person name="Beermann A."/>
            <person name="Berns N."/>
            <person name="Bolognesi R."/>
            <person name="Bonneton F."/>
            <person name="Bopp D."/>
            <person name="Brown S.J."/>
            <person name="Bucher G."/>
            <person name="Butts T."/>
            <person name="Chaumot A."/>
            <person name="Denell R.E."/>
            <person name="Ferrier D.E."/>
            <person name="Friedrich M."/>
            <person name="Gordon C.M."/>
            <person name="Jindra M."/>
            <person name="Klingler M."/>
            <person name="Lan Q."/>
            <person name="Lattorff H.M."/>
            <person name="Laudet V."/>
            <person name="von Levetsow C."/>
            <person name="Liu Z."/>
            <person name="Lutz R."/>
            <person name="Lynch J.A."/>
            <person name="da Fonseca R.N."/>
            <person name="Posnien N."/>
            <person name="Reuter R."/>
            <person name="Roth S."/>
            <person name="Savard J."/>
            <person name="Schinko J.B."/>
            <person name="Schmitt C."/>
            <person name="Schoppmeier M."/>
            <person name="Schroder R."/>
            <person name="Shippy T.D."/>
            <person name="Simonnet F."/>
            <person name="Marques-Souza H."/>
            <person name="Tautz D."/>
            <person name="Tomoyasu Y."/>
            <person name="Trauner J."/>
            <person name="Van der Zee M."/>
            <person name="Vervoort M."/>
            <person name="Wittkopp N."/>
            <person name="Wimmer E.A."/>
            <person name="Yang X."/>
            <person name="Jones A.K."/>
            <person name="Sattelle D.B."/>
            <person name="Ebert P.R."/>
            <person name="Nelson D."/>
            <person name="Scott J.G."/>
            <person name="Beeman R.W."/>
            <person name="Muthukrishnan S."/>
            <person name="Kramer K.J."/>
            <person name="Arakane Y."/>
            <person name="Beeman R.W."/>
            <person name="Zhu Q."/>
            <person name="Hogenkamp D."/>
            <person name="Dixit R."/>
            <person name="Oppert B."/>
            <person name="Jiang H."/>
            <person name="Zou Z."/>
            <person name="Marshall J."/>
            <person name="Elpidina E."/>
            <person name="Vinokurov K."/>
            <person name="Oppert C."/>
            <person name="Zou Z."/>
            <person name="Evans J."/>
            <person name="Lu Z."/>
            <person name="Zhao P."/>
            <person name="Sumathipala N."/>
            <person name="Altincicek B."/>
            <person name="Vilcinskas A."/>
            <person name="Williams M."/>
            <person name="Hultmark D."/>
            <person name="Hetru C."/>
            <person name="Jiang H."/>
            <person name="Grimmelikhuijzen C.J."/>
            <person name="Hauser F."/>
            <person name="Cazzamali G."/>
            <person name="Williamson M."/>
            <person name="Park Y."/>
            <person name="Li B."/>
            <person name="Tanaka Y."/>
            <person name="Predel R."/>
            <person name="Neupert S."/>
            <person name="Schachtner J."/>
            <person name="Verleyen P."/>
            <person name="Raible F."/>
            <person name="Bork P."/>
            <person name="Friedrich M."/>
            <person name="Walden K.K."/>
            <person name="Robertson H.M."/>
            <person name="Angeli S."/>
            <person name="Foret S."/>
            <person name="Bucher G."/>
            <person name="Schuetz S."/>
            <person name="Maleszka R."/>
            <person name="Wimmer E.A."/>
            <person name="Beeman R.W."/>
            <person name="Lorenzen M."/>
            <person name="Tomoyasu Y."/>
            <person name="Miller S.C."/>
            <person name="Grossmann D."/>
            <person name="Bucher G."/>
        </authorList>
    </citation>
    <scope>NUCLEOTIDE SEQUENCE [LARGE SCALE GENOMIC DNA]</scope>
    <source>
        <strain evidence="1 2">Georgia GA2</strain>
    </source>
</reference>
<protein>
    <submittedName>
        <fullName evidence="1">Uncharacterized protein</fullName>
    </submittedName>
</protein>
<reference evidence="1 2" key="2">
    <citation type="journal article" date="2010" name="Nucleic Acids Res.">
        <title>BeetleBase in 2010: revisions to provide comprehensive genomic information for Tribolium castaneum.</title>
        <authorList>
            <person name="Kim H.S."/>
            <person name="Murphy T."/>
            <person name="Xia J."/>
            <person name="Caragea D."/>
            <person name="Park Y."/>
            <person name="Beeman R.W."/>
            <person name="Lorenzen M.D."/>
            <person name="Butcher S."/>
            <person name="Manak J.R."/>
            <person name="Brown S.J."/>
        </authorList>
    </citation>
    <scope>NUCLEOTIDE SEQUENCE [LARGE SCALE GENOMIC DNA]</scope>
    <source>
        <strain evidence="1 2">Georgia GA2</strain>
    </source>
</reference>
<organism evidence="1 2">
    <name type="scientific">Tribolium castaneum</name>
    <name type="common">Red flour beetle</name>
    <dbReference type="NCBI Taxonomy" id="7070"/>
    <lineage>
        <taxon>Eukaryota</taxon>
        <taxon>Metazoa</taxon>
        <taxon>Ecdysozoa</taxon>
        <taxon>Arthropoda</taxon>
        <taxon>Hexapoda</taxon>
        <taxon>Insecta</taxon>
        <taxon>Pterygota</taxon>
        <taxon>Neoptera</taxon>
        <taxon>Endopterygota</taxon>
        <taxon>Coleoptera</taxon>
        <taxon>Polyphaga</taxon>
        <taxon>Cucujiformia</taxon>
        <taxon>Tenebrionidae</taxon>
        <taxon>Tenebrionidae incertae sedis</taxon>
        <taxon>Tribolium</taxon>
    </lineage>
</organism>
<sequence length="114" mass="12843">MYRPSQTPRLAVSSNRITRERISAPVTTHHNVARNVRANGRTKQHGREVRNATLRAWLKNTVTVAARERTTHAFRLTDGARRGVAIHVILRSLPTLRPDTVAQHELLQPTIANS</sequence>
<evidence type="ECO:0000313" key="2">
    <source>
        <dbReference type="Proteomes" id="UP000007266"/>
    </source>
</evidence>
<proteinExistence type="predicted"/>
<accession>A0A139W9A1</accession>
<dbReference type="EMBL" id="KQ972548">
    <property type="protein sequence ID" value="KXZ75868.1"/>
    <property type="molecule type" value="Genomic_DNA"/>
</dbReference>
<dbReference type="InParanoid" id="A0A139W9A1"/>
<keyword evidence="2" id="KW-1185">Reference proteome</keyword>